<evidence type="ECO:0000256" key="3">
    <source>
        <dbReference type="ARBA" id="ARBA00022737"/>
    </source>
</evidence>
<keyword evidence="5" id="KW-1185">Reference proteome</keyword>
<dbReference type="GeneID" id="108259510"/>
<dbReference type="SUPFAM" id="SSF47986">
    <property type="entry name" value="DEATH domain"/>
    <property type="match status" value="1"/>
</dbReference>
<reference evidence="5" key="1">
    <citation type="journal article" date="2016" name="Nat. Commun.">
        <title>The channel catfish genome sequence provides insights into the evolution of scale formation in teleosts.</title>
        <authorList>
            <person name="Liu Z."/>
            <person name="Liu S."/>
            <person name="Yao J."/>
            <person name="Bao L."/>
            <person name="Zhang J."/>
            <person name="Li Y."/>
            <person name="Jiang C."/>
            <person name="Sun L."/>
            <person name="Wang R."/>
            <person name="Zhang Y."/>
            <person name="Zhou T."/>
            <person name="Zeng Q."/>
            <person name="Fu Q."/>
            <person name="Gao S."/>
            <person name="Li N."/>
            <person name="Koren S."/>
            <person name="Jiang Y."/>
            <person name="Zimin A."/>
            <person name="Xu P."/>
            <person name="Phillippy A.M."/>
            <person name="Geng X."/>
            <person name="Song L."/>
            <person name="Sun F."/>
            <person name="Li C."/>
            <person name="Wang X."/>
            <person name="Chen A."/>
            <person name="Jin Y."/>
            <person name="Yuan Z."/>
            <person name="Yang Y."/>
            <person name="Tan S."/>
            <person name="Peatman E."/>
            <person name="Lu J."/>
            <person name="Qin Z."/>
            <person name="Dunham R."/>
            <person name="Li Z."/>
            <person name="Sonstegard T."/>
            <person name="Feng J."/>
            <person name="Danzmann R.G."/>
            <person name="Schroeder S."/>
            <person name="Scheffler B."/>
            <person name="Duke M.V."/>
            <person name="Ballard L."/>
            <person name="Kucuktas H."/>
            <person name="Kaltenboeck L."/>
            <person name="Liu H."/>
            <person name="Armbruster J."/>
            <person name="Xie Y."/>
            <person name="Kirby M.L."/>
            <person name="Tian Y."/>
            <person name="Flanagan M.E."/>
            <person name="Mu W."/>
            <person name="Waldbieser G.C."/>
        </authorList>
    </citation>
    <scope>NUCLEOTIDE SEQUENCE [LARGE SCALE GENOMIC DNA]</scope>
    <source>
        <strain evidence="5">SDA103</strain>
    </source>
</reference>
<dbReference type="InterPro" id="IPR011029">
    <property type="entry name" value="DEATH-like_dom_sf"/>
</dbReference>
<name>A0A2D0QB07_ICTPU</name>
<dbReference type="PANTHER" id="PTHR48169:SF3">
    <property type="entry name" value="CASP8 AND FADD LIKE APOPTOSIS REGULATOR"/>
    <property type="match status" value="1"/>
</dbReference>
<keyword evidence="3" id="KW-0677">Repeat</keyword>
<gene>
    <name evidence="6 7 8" type="primary">cflara</name>
</gene>
<dbReference type="Gene3D" id="3.40.50.1460">
    <property type="match status" value="1"/>
</dbReference>
<feature type="domain" description="DED" evidence="4">
    <location>
        <begin position="22"/>
        <end position="97"/>
    </location>
</feature>
<dbReference type="CTD" id="373114"/>
<dbReference type="GO" id="GO:0008234">
    <property type="term" value="F:cysteine-type peptidase activity"/>
    <property type="evidence" value="ECO:0007669"/>
    <property type="project" value="InterPro"/>
</dbReference>
<evidence type="ECO:0000259" key="4">
    <source>
        <dbReference type="PROSITE" id="PS50168"/>
    </source>
</evidence>
<dbReference type="RefSeq" id="XP_053532664.1">
    <property type="nucleotide sequence ID" value="XM_053676689.1"/>
</dbReference>
<dbReference type="AlphaFoldDB" id="A0A2D0QB07"/>
<comment type="similarity">
    <text evidence="1">Belongs to the peptidase C14A family.</text>
</comment>
<dbReference type="Proteomes" id="UP000221080">
    <property type="component" value="Chromosome 27"/>
</dbReference>
<dbReference type="PROSITE" id="PS50168">
    <property type="entry name" value="DED"/>
    <property type="match status" value="2"/>
</dbReference>
<dbReference type="GO" id="GO:0042981">
    <property type="term" value="P:regulation of apoptotic process"/>
    <property type="evidence" value="ECO:0007669"/>
    <property type="project" value="InterPro"/>
</dbReference>
<dbReference type="SUPFAM" id="SSF52129">
    <property type="entry name" value="Caspase-like"/>
    <property type="match status" value="1"/>
</dbReference>
<dbReference type="InterPro" id="IPR015917">
    <property type="entry name" value="Pept_C14A"/>
</dbReference>
<feature type="domain" description="DED" evidence="4">
    <location>
        <begin position="115"/>
        <end position="193"/>
    </location>
</feature>
<sequence length="436" mass="49679">MKSRGARAAGVGDSSHSVMAGEYCSMVNRVIGVLTIDECKKLMFLTTDLLSGQRVEDTRSALVAMVTCRGQSRPADVIMMEILFHLKRFDILKQILGKTREQVEEELRRGGIISNYRVLMMDLSENMERNELESIIFMLHNKITKNQAKQITSFLDVVCVLEQTGEVSSVKLELIEECVRNIRRNDLIKKIQSYRVCETVKLSVCETGVQHSQVSVDEYNMNYDLRGVCVIIDSTGNGGALLTHTFRQLGFHVFPYTQTEVCEVCEVNLIMKTINQNSILQRAAVFTCFMLNTHTHASHTPPLNTHIKLMEACVECEMLKKKPKLFFNHTIRSDQNLQTDALPCTTHTPHTHPLHNAEDVLWSVCETGVEVLDGNEHNSVYLQSISSALLQGHTRRLHVLDALIEVNREILEHNLRNPDNRHHLTFTHTLRKRLYL</sequence>
<dbReference type="OMA" id="LNTEECK"/>
<proteinExistence type="inferred from homology"/>
<organism evidence="5 6">
    <name type="scientific">Ictalurus punctatus</name>
    <name type="common">Channel catfish</name>
    <name type="synonym">Silurus punctatus</name>
    <dbReference type="NCBI Taxonomy" id="7998"/>
    <lineage>
        <taxon>Eukaryota</taxon>
        <taxon>Metazoa</taxon>
        <taxon>Chordata</taxon>
        <taxon>Craniata</taxon>
        <taxon>Vertebrata</taxon>
        <taxon>Euteleostomi</taxon>
        <taxon>Actinopterygii</taxon>
        <taxon>Neopterygii</taxon>
        <taxon>Teleostei</taxon>
        <taxon>Ostariophysi</taxon>
        <taxon>Siluriformes</taxon>
        <taxon>Ictaluridae</taxon>
        <taxon>Ictalurus</taxon>
    </lineage>
</organism>
<evidence type="ECO:0000313" key="7">
    <source>
        <dbReference type="RefSeq" id="XP_053532664.1"/>
    </source>
</evidence>
<dbReference type="RefSeq" id="XP_053532665.1">
    <property type="nucleotide sequence ID" value="XM_053676690.1"/>
</dbReference>
<evidence type="ECO:0000313" key="6">
    <source>
        <dbReference type="RefSeq" id="XP_017314565.1"/>
    </source>
</evidence>
<dbReference type="InterPro" id="IPR001875">
    <property type="entry name" value="DED_dom"/>
</dbReference>
<keyword evidence="2" id="KW-0053">Apoptosis</keyword>
<dbReference type="OrthoDB" id="8816507at2759"/>
<dbReference type="InterPro" id="IPR029030">
    <property type="entry name" value="Caspase-like_dom_sf"/>
</dbReference>
<protein>
    <submittedName>
        <fullName evidence="6 8">CASP8 and FADD-like apoptosis regulator a isoform X1</fullName>
    </submittedName>
    <submittedName>
        <fullName evidence="7">CASP8 and FADD-like apoptosis regulator a isoform X2</fullName>
    </submittedName>
</protein>
<dbReference type="FunFam" id="1.10.533.10:FF:000016">
    <property type="entry name" value="CASP8 and FADD-like apoptosis regulator"/>
    <property type="match status" value="1"/>
</dbReference>
<dbReference type="KEGG" id="ipu:108259510"/>
<dbReference type="SMART" id="SM00031">
    <property type="entry name" value="DED"/>
    <property type="match status" value="1"/>
</dbReference>
<evidence type="ECO:0000313" key="8">
    <source>
        <dbReference type="RefSeq" id="XP_053532665.1"/>
    </source>
</evidence>
<evidence type="ECO:0000256" key="1">
    <source>
        <dbReference type="ARBA" id="ARBA00010134"/>
    </source>
</evidence>
<evidence type="ECO:0000256" key="2">
    <source>
        <dbReference type="ARBA" id="ARBA00022703"/>
    </source>
</evidence>
<dbReference type="GO" id="GO:0006915">
    <property type="term" value="P:apoptotic process"/>
    <property type="evidence" value="ECO:0007669"/>
    <property type="project" value="UniProtKB-KW"/>
</dbReference>
<accession>A0A2D0QB07</accession>
<dbReference type="SMART" id="SM00115">
    <property type="entry name" value="CASc"/>
    <property type="match status" value="1"/>
</dbReference>
<dbReference type="STRING" id="7998.ENSIPUP00000004337"/>
<dbReference type="GO" id="GO:0005737">
    <property type="term" value="C:cytoplasm"/>
    <property type="evidence" value="ECO:0007669"/>
    <property type="project" value="UniProtKB-ARBA"/>
</dbReference>
<reference evidence="6 7" key="2">
    <citation type="submission" date="2025-04" db="UniProtKB">
        <authorList>
            <consortium name="RefSeq"/>
        </authorList>
    </citation>
    <scope>IDENTIFICATION</scope>
    <source>
        <tissue evidence="6 7">Blood</tissue>
    </source>
</reference>
<dbReference type="Pfam" id="PF01335">
    <property type="entry name" value="DED"/>
    <property type="match status" value="1"/>
</dbReference>
<dbReference type="RefSeq" id="XP_017314565.1">
    <property type="nucleotide sequence ID" value="XM_017459076.2"/>
</dbReference>
<dbReference type="PANTHER" id="PTHR48169">
    <property type="entry name" value="DED DOMAIN-CONTAINING PROTEIN"/>
    <property type="match status" value="1"/>
</dbReference>
<dbReference type="Gene3D" id="1.10.533.10">
    <property type="entry name" value="Death Domain, Fas"/>
    <property type="match status" value="2"/>
</dbReference>
<evidence type="ECO:0000313" key="5">
    <source>
        <dbReference type="Proteomes" id="UP000221080"/>
    </source>
</evidence>